<evidence type="ECO:0000256" key="2">
    <source>
        <dbReference type="SAM" id="Phobius"/>
    </source>
</evidence>
<keyword evidence="4" id="KW-1185">Reference proteome</keyword>
<keyword evidence="2" id="KW-0812">Transmembrane</keyword>
<reference evidence="4" key="2">
    <citation type="journal article" date="2013" name="PLoS Genet.">
        <title>Comparative genome structure, secondary metabolite, and effector coding capacity across Cochliobolus pathogens.</title>
        <authorList>
            <person name="Condon B.J."/>
            <person name="Leng Y."/>
            <person name="Wu D."/>
            <person name="Bushley K.E."/>
            <person name="Ohm R.A."/>
            <person name="Otillar R."/>
            <person name="Martin J."/>
            <person name="Schackwitz W."/>
            <person name="Grimwood J."/>
            <person name="MohdZainudin N."/>
            <person name="Xue C."/>
            <person name="Wang R."/>
            <person name="Manning V.A."/>
            <person name="Dhillon B."/>
            <person name="Tu Z.J."/>
            <person name="Steffenson B.J."/>
            <person name="Salamov A."/>
            <person name="Sun H."/>
            <person name="Lowry S."/>
            <person name="LaButti K."/>
            <person name="Han J."/>
            <person name="Copeland A."/>
            <person name="Lindquist E."/>
            <person name="Barry K."/>
            <person name="Schmutz J."/>
            <person name="Baker S.E."/>
            <person name="Ciuffetti L.M."/>
            <person name="Grigoriev I.V."/>
            <person name="Zhong S."/>
            <person name="Turgeon B.G."/>
        </authorList>
    </citation>
    <scope>NUCLEOTIDE SEQUENCE [LARGE SCALE GENOMIC DNA]</scope>
    <source>
        <strain evidence="4">C5 / ATCC 48332 / race O</strain>
    </source>
</reference>
<dbReference type="Proteomes" id="UP000016936">
    <property type="component" value="Unassembled WGS sequence"/>
</dbReference>
<dbReference type="HOGENOM" id="CLU_1245244_0_0_1"/>
<proteinExistence type="predicted"/>
<dbReference type="EMBL" id="KB445582">
    <property type="protein sequence ID" value="EMD87468.1"/>
    <property type="molecule type" value="Genomic_DNA"/>
</dbReference>
<evidence type="ECO:0000256" key="1">
    <source>
        <dbReference type="SAM" id="MobiDB-lite"/>
    </source>
</evidence>
<accession>M2UHJ9</accession>
<evidence type="ECO:0000313" key="4">
    <source>
        <dbReference type="Proteomes" id="UP000016936"/>
    </source>
</evidence>
<feature type="transmembrane region" description="Helical" evidence="2">
    <location>
        <begin position="20"/>
        <end position="41"/>
    </location>
</feature>
<dbReference type="OrthoDB" id="10485264at2759"/>
<evidence type="ECO:0000313" key="3">
    <source>
        <dbReference type="EMBL" id="EMD87468.1"/>
    </source>
</evidence>
<protein>
    <submittedName>
        <fullName evidence="3">Uncharacterized protein</fullName>
    </submittedName>
</protein>
<name>M2UHJ9_COCH5</name>
<keyword evidence="2" id="KW-1133">Transmembrane helix</keyword>
<organism evidence="3 4">
    <name type="scientific">Cochliobolus heterostrophus (strain C5 / ATCC 48332 / race O)</name>
    <name type="common">Southern corn leaf blight fungus</name>
    <name type="synonym">Bipolaris maydis</name>
    <dbReference type="NCBI Taxonomy" id="701091"/>
    <lineage>
        <taxon>Eukaryota</taxon>
        <taxon>Fungi</taxon>
        <taxon>Dikarya</taxon>
        <taxon>Ascomycota</taxon>
        <taxon>Pezizomycotina</taxon>
        <taxon>Dothideomycetes</taxon>
        <taxon>Pleosporomycetidae</taxon>
        <taxon>Pleosporales</taxon>
        <taxon>Pleosporineae</taxon>
        <taxon>Pleosporaceae</taxon>
        <taxon>Bipolaris</taxon>
    </lineage>
</organism>
<reference evidence="3 4" key="1">
    <citation type="journal article" date="2012" name="PLoS Pathog.">
        <title>Diverse lifestyles and strategies of plant pathogenesis encoded in the genomes of eighteen Dothideomycetes fungi.</title>
        <authorList>
            <person name="Ohm R.A."/>
            <person name="Feau N."/>
            <person name="Henrissat B."/>
            <person name="Schoch C.L."/>
            <person name="Horwitz B.A."/>
            <person name="Barry K.W."/>
            <person name="Condon B.J."/>
            <person name="Copeland A.C."/>
            <person name="Dhillon B."/>
            <person name="Glaser F."/>
            <person name="Hesse C.N."/>
            <person name="Kosti I."/>
            <person name="LaButti K."/>
            <person name="Lindquist E.A."/>
            <person name="Lucas S."/>
            <person name="Salamov A.A."/>
            <person name="Bradshaw R.E."/>
            <person name="Ciuffetti L."/>
            <person name="Hamelin R.C."/>
            <person name="Kema G.H.J."/>
            <person name="Lawrence C."/>
            <person name="Scott J.A."/>
            <person name="Spatafora J.W."/>
            <person name="Turgeon B.G."/>
            <person name="de Wit P.J.G.M."/>
            <person name="Zhong S."/>
            <person name="Goodwin S.B."/>
            <person name="Grigoriev I.V."/>
        </authorList>
    </citation>
    <scope>NUCLEOTIDE SEQUENCE [LARGE SCALE GENOMIC DNA]</scope>
    <source>
        <strain evidence="4">C5 / ATCC 48332 / race O</strain>
    </source>
</reference>
<feature type="region of interest" description="Disordered" evidence="1">
    <location>
        <begin position="197"/>
        <end position="222"/>
    </location>
</feature>
<sequence length="222" mass="23513">MTAGNVMGKASGLAAKKGGLVLGAGLSDAGPVLLCVLYHLLLGAQWSLRSVPHRRGLPSRFARLGQPAPCLLRLAWKRHQAASGRLEWRGGTFGLAWIHAMAMRWAGLPHMGLLSPGPDYSGITKHACTPACTALHCTASATSRLPPPASLVLGTRRSWAIAFRQSYYSAGVQPKYLPKGCIDYSLSASAPSPPCTPTPPVMHAHTHSRSPLHVTSDAPCFP</sequence>
<keyword evidence="2" id="KW-0472">Membrane</keyword>
<dbReference type="AlphaFoldDB" id="M2UHJ9"/>
<gene>
    <name evidence="3" type="ORF">COCHEDRAFT_1033881</name>
</gene>